<dbReference type="PRINTS" id="PR00080">
    <property type="entry name" value="SDRFAMILY"/>
</dbReference>
<dbReference type="FunFam" id="3.40.50.720:FF:000084">
    <property type="entry name" value="Short-chain dehydrogenase reductase"/>
    <property type="match status" value="1"/>
</dbReference>
<comment type="similarity">
    <text evidence="1">Belongs to the short-chain dehydrogenases/reductases (SDR) family.</text>
</comment>
<keyword evidence="4" id="KW-1185">Reference proteome</keyword>
<name>K6WGM8_9ACTN</name>
<dbReference type="STRING" id="1108045.GORHZ_197_00830"/>
<dbReference type="RefSeq" id="WP_006337706.1">
    <property type="nucleotide sequence ID" value="NZ_BAHC01000197.1"/>
</dbReference>
<dbReference type="GO" id="GO:0016616">
    <property type="term" value="F:oxidoreductase activity, acting on the CH-OH group of donors, NAD or NADP as acceptor"/>
    <property type="evidence" value="ECO:0007669"/>
    <property type="project" value="TreeGrafter"/>
</dbReference>
<dbReference type="PANTHER" id="PTHR42760">
    <property type="entry name" value="SHORT-CHAIN DEHYDROGENASES/REDUCTASES FAMILY MEMBER"/>
    <property type="match status" value="1"/>
</dbReference>
<proteinExistence type="inferred from homology"/>
<keyword evidence="2" id="KW-0560">Oxidoreductase</keyword>
<evidence type="ECO:0000256" key="1">
    <source>
        <dbReference type="ARBA" id="ARBA00006484"/>
    </source>
</evidence>
<dbReference type="Gene3D" id="3.40.50.720">
    <property type="entry name" value="NAD(P)-binding Rossmann-like Domain"/>
    <property type="match status" value="1"/>
</dbReference>
<dbReference type="OrthoDB" id="7157698at2"/>
<sequence>MTTTPALAGKALLVSGGTQGLGAAIVRAGTEAGARVMFSGRNAEKGKRLAAELESRLGDTLPDGAAVKFIAADLSDPAAAADTVAATVAEYGRIDCLVNAAGTTSRGSLLDTTPELFDEHVAVNLRAPFFTMQAAVRDMVGRGEPGGIVNIITMTSYGGQPYLAPYATTKAGLVGLTKNAAHAHRWDRIRINGINIGWSETDGEADVQRRFHGADDDWVEQANASVPMGKLGQPDEIAEFVMFLLSRRSGVVTGSVIDWDQIVMGGFD</sequence>
<organism evidence="3 4">
    <name type="scientific">Gordonia rhizosphera NBRC 16068</name>
    <dbReference type="NCBI Taxonomy" id="1108045"/>
    <lineage>
        <taxon>Bacteria</taxon>
        <taxon>Bacillati</taxon>
        <taxon>Actinomycetota</taxon>
        <taxon>Actinomycetes</taxon>
        <taxon>Mycobacteriales</taxon>
        <taxon>Gordoniaceae</taxon>
        <taxon>Gordonia</taxon>
    </lineage>
</organism>
<evidence type="ECO:0000256" key="2">
    <source>
        <dbReference type="ARBA" id="ARBA00023002"/>
    </source>
</evidence>
<accession>K6WGM8</accession>
<dbReference type="InterPro" id="IPR036291">
    <property type="entry name" value="NAD(P)-bd_dom_sf"/>
</dbReference>
<dbReference type="SUPFAM" id="SSF51735">
    <property type="entry name" value="NAD(P)-binding Rossmann-fold domains"/>
    <property type="match status" value="1"/>
</dbReference>
<evidence type="ECO:0000313" key="3">
    <source>
        <dbReference type="EMBL" id="GAB92926.1"/>
    </source>
</evidence>
<dbReference type="NCBIfam" id="NF004847">
    <property type="entry name" value="PRK06198.1"/>
    <property type="match status" value="1"/>
</dbReference>
<dbReference type="EMBL" id="BAHC01000197">
    <property type="protein sequence ID" value="GAB92926.1"/>
    <property type="molecule type" value="Genomic_DNA"/>
</dbReference>
<gene>
    <name evidence="3" type="ORF">GORHZ_197_00830</name>
</gene>
<dbReference type="Proteomes" id="UP000008363">
    <property type="component" value="Unassembled WGS sequence"/>
</dbReference>
<dbReference type="Pfam" id="PF13561">
    <property type="entry name" value="adh_short_C2"/>
    <property type="match status" value="1"/>
</dbReference>
<dbReference type="eggNOG" id="COG1028">
    <property type="taxonomic scope" value="Bacteria"/>
</dbReference>
<dbReference type="InterPro" id="IPR002347">
    <property type="entry name" value="SDR_fam"/>
</dbReference>
<evidence type="ECO:0000313" key="4">
    <source>
        <dbReference type="Proteomes" id="UP000008363"/>
    </source>
</evidence>
<dbReference type="AlphaFoldDB" id="K6WGM8"/>
<dbReference type="PRINTS" id="PR00081">
    <property type="entry name" value="GDHRDH"/>
</dbReference>
<comment type="caution">
    <text evidence="3">The sequence shown here is derived from an EMBL/GenBank/DDBJ whole genome shotgun (WGS) entry which is preliminary data.</text>
</comment>
<dbReference type="CDD" id="cd05233">
    <property type="entry name" value="SDR_c"/>
    <property type="match status" value="1"/>
</dbReference>
<protein>
    <submittedName>
        <fullName evidence="3">Putative oxidoreductase</fullName>
    </submittedName>
</protein>
<reference evidence="3 4" key="1">
    <citation type="submission" date="2012-08" db="EMBL/GenBank/DDBJ databases">
        <title>Whole genome shotgun sequence of Gordonia rhizosphera NBRC 16068.</title>
        <authorList>
            <person name="Takarada H."/>
            <person name="Isaki S."/>
            <person name="Hosoyama A."/>
            <person name="Tsuchikane K."/>
            <person name="Katsumata H."/>
            <person name="Baba S."/>
            <person name="Ohji S."/>
            <person name="Yamazaki S."/>
            <person name="Fujita N."/>
        </authorList>
    </citation>
    <scope>NUCLEOTIDE SEQUENCE [LARGE SCALE GENOMIC DNA]</scope>
    <source>
        <strain evidence="3 4">NBRC 16068</strain>
    </source>
</reference>